<gene>
    <name evidence="9" type="ORF">E4P82_09755</name>
</gene>
<dbReference type="Gene3D" id="1.10.287.470">
    <property type="entry name" value="Helix hairpin bin"/>
    <property type="match status" value="1"/>
</dbReference>
<dbReference type="PROSITE" id="PS51257">
    <property type="entry name" value="PROKAR_LIPOPROTEIN"/>
    <property type="match status" value="1"/>
</dbReference>
<comment type="similarity">
    <text evidence="2">Belongs to the membrane fusion protein (MFP) (TC 8.A.1) family.</text>
</comment>
<feature type="domain" description="Multidrug resistance protein MdtA-like barrel-sandwich hybrid" evidence="6">
    <location>
        <begin position="76"/>
        <end position="210"/>
    </location>
</feature>
<feature type="region of interest" description="Disordered" evidence="4">
    <location>
        <begin position="374"/>
        <end position="395"/>
    </location>
</feature>
<accession>A0ABX1TL71</accession>
<comment type="caution">
    <text evidence="9">The sequence shown here is derived from an EMBL/GenBank/DDBJ whole genome shotgun (WGS) entry which is preliminary data.</text>
</comment>
<keyword evidence="3" id="KW-0175">Coiled coil</keyword>
<feature type="domain" description="Multidrug resistance protein MdtA-like C-terminal permuted SH3" evidence="8">
    <location>
        <begin position="309"/>
        <end position="367"/>
    </location>
</feature>
<dbReference type="InterPro" id="IPR058626">
    <property type="entry name" value="MdtA-like_b-barrel"/>
</dbReference>
<dbReference type="SUPFAM" id="SSF111369">
    <property type="entry name" value="HlyD-like secretion proteins"/>
    <property type="match status" value="1"/>
</dbReference>
<dbReference type="Pfam" id="PF25917">
    <property type="entry name" value="BSH_RND"/>
    <property type="match status" value="1"/>
</dbReference>
<evidence type="ECO:0000313" key="9">
    <source>
        <dbReference type="EMBL" id="NMQ19456.1"/>
    </source>
</evidence>
<proteinExistence type="inferred from homology"/>
<dbReference type="Pfam" id="PF25967">
    <property type="entry name" value="RND-MFP_C"/>
    <property type="match status" value="1"/>
</dbReference>
<feature type="compositionally biased region" description="Polar residues" evidence="4">
    <location>
        <begin position="385"/>
        <end position="395"/>
    </location>
</feature>
<comment type="subcellular location">
    <subcellularLocation>
        <location evidence="1">Cell inner membrane</location>
        <topology evidence="1">Lipid-anchor</topology>
    </subcellularLocation>
</comment>
<dbReference type="InterPro" id="IPR006143">
    <property type="entry name" value="RND_pump_MFP"/>
</dbReference>
<feature type="coiled-coil region" evidence="3">
    <location>
        <begin position="115"/>
        <end position="146"/>
    </location>
</feature>
<dbReference type="Pfam" id="PF25944">
    <property type="entry name" value="Beta-barrel_RND"/>
    <property type="match status" value="1"/>
</dbReference>
<dbReference type="Gene3D" id="2.40.420.20">
    <property type="match status" value="1"/>
</dbReference>
<feature type="domain" description="Multidrug resistance protein MdtA-like alpha-helical hairpin" evidence="5">
    <location>
        <begin position="115"/>
        <end position="184"/>
    </location>
</feature>
<organism evidence="9 10">
    <name type="scientific">Candidatus Competibacter phosphatis</name>
    <dbReference type="NCBI Taxonomy" id="221280"/>
    <lineage>
        <taxon>Bacteria</taxon>
        <taxon>Pseudomonadati</taxon>
        <taxon>Pseudomonadota</taxon>
        <taxon>Gammaproteobacteria</taxon>
        <taxon>Candidatus Competibacteraceae</taxon>
        <taxon>Candidatus Competibacter</taxon>
    </lineage>
</organism>
<dbReference type="InterPro" id="IPR058624">
    <property type="entry name" value="MdtA-like_HH"/>
</dbReference>
<dbReference type="Proteomes" id="UP000760480">
    <property type="component" value="Unassembled WGS sequence"/>
</dbReference>
<evidence type="ECO:0000256" key="1">
    <source>
        <dbReference type="ARBA" id="ARBA00004519"/>
    </source>
</evidence>
<dbReference type="InterPro" id="IPR058625">
    <property type="entry name" value="MdtA-like_BSH"/>
</dbReference>
<dbReference type="PANTHER" id="PTHR30158">
    <property type="entry name" value="ACRA/E-RELATED COMPONENT OF DRUG EFFLUX TRANSPORTER"/>
    <property type="match status" value="1"/>
</dbReference>
<dbReference type="NCBIfam" id="TIGR01730">
    <property type="entry name" value="RND_mfp"/>
    <property type="match status" value="1"/>
</dbReference>
<sequence>MLRTRIPPGRSSGLRPALYGAVLLVALVTGCSKSGSAPANQAAAPPPLPVTVAAMQPTQVPIVVEVMAQTEGAKETEVRARVGGILIKQLYEEGEPVKRDQPLFQIDRVPYEIALARARGNRAEAKAKLEQAVREANRLKGLLDRKSISRKEYDDATSTQALSQAAVNVTEAAVRQAELDLSYTTVTAPVAGISGRAAKSVGNLITTSDNLLTSIHQSDPIWVRFSLSDSDMARVPGGRLTQKVVTGVELVLPDGSLYPHRGRLNFLASSIDPNLGTQQFRATFDNPDRFLLPGQFVRVRVLAGERQSVFLVPQAAVVQNAQGYLVFVVDAENKVTPRPVQTGDWQGQDWVILGGLKAGDQVIVDNLMKLRPGAVVAPHPPQDAPSASATTQPHG</sequence>
<evidence type="ECO:0000259" key="7">
    <source>
        <dbReference type="Pfam" id="PF25944"/>
    </source>
</evidence>
<dbReference type="Gene3D" id="2.40.30.170">
    <property type="match status" value="1"/>
</dbReference>
<feature type="domain" description="Multidrug resistance protein MdtA-like beta-barrel" evidence="7">
    <location>
        <begin position="220"/>
        <end position="304"/>
    </location>
</feature>
<evidence type="ECO:0000313" key="10">
    <source>
        <dbReference type="Proteomes" id="UP000760480"/>
    </source>
</evidence>
<dbReference type="Gene3D" id="2.40.50.100">
    <property type="match status" value="1"/>
</dbReference>
<evidence type="ECO:0000259" key="6">
    <source>
        <dbReference type="Pfam" id="PF25917"/>
    </source>
</evidence>
<dbReference type="InterPro" id="IPR058627">
    <property type="entry name" value="MdtA-like_C"/>
</dbReference>
<evidence type="ECO:0000256" key="2">
    <source>
        <dbReference type="ARBA" id="ARBA00009477"/>
    </source>
</evidence>
<reference evidence="9 10" key="1">
    <citation type="submission" date="2019-03" db="EMBL/GenBank/DDBJ databases">
        <title>Metabolic reconstructions from genomes of highly enriched 'Candidatus Accumulibacter' and 'Candidatus Competibacter' bioreactor populations.</title>
        <authorList>
            <person name="Annavajhala M.K."/>
            <person name="Welles L."/>
            <person name="Abbas B."/>
            <person name="Sorokin D."/>
            <person name="Park H."/>
            <person name="Van Loosdrecht M."/>
            <person name="Chandran K."/>
        </authorList>
    </citation>
    <scope>NUCLEOTIDE SEQUENCE [LARGE SCALE GENOMIC DNA]</scope>
    <source>
        <strain evidence="9 10">SBR_G</strain>
    </source>
</reference>
<dbReference type="Pfam" id="PF25876">
    <property type="entry name" value="HH_MFP_RND"/>
    <property type="match status" value="1"/>
</dbReference>
<evidence type="ECO:0000256" key="3">
    <source>
        <dbReference type="SAM" id="Coils"/>
    </source>
</evidence>
<keyword evidence="10" id="KW-1185">Reference proteome</keyword>
<dbReference type="EMBL" id="SPMZ01000026">
    <property type="protein sequence ID" value="NMQ19456.1"/>
    <property type="molecule type" value="Genomic_DNA"/>
</dbReference>
<evidence type="ECO:0000259" key="5">
    <source>
        <dbReference type="Pfam" id="PF25876"/>
    </source>
</evidence>
<name>A0ABX1TL71_9GAMM</name>
<protein>
    <submittedName>
        <fullName evidence="9">Efflux RND transporter periplasmic adaptor subunit</fullName>
    </submittedName>
</protein>
<evidence type="ECO:0000256" key="4">
    <source>
        <dbReference type="SAM" id="MobiDB-lite"/>
    </source>
</evidence>
<evidence type="ECO:0000259" key="8">
    <source>
        <dbReference type="Pfam" id="PF25967"/>
    </source>
</evidence>
<dbReference type="RefSeq" id="WP_169248710.1">
    <property type="nucleotide sequence ID" value="NZ_SPMZ01000026.1"/>
</dbReference>